<feature type="transmembrane region" description="Helical" evidence="16">
    <location>
        <begin position="18"/>
        <end position="35"/>
    </location>
</feature>
<dbReference type="SUPFAM" id="SSF48264">
    <property type="entry name" value="Cytochrome P450"/>
    <property type="match status" value="1"/>
</dbReference>
<dbReference type="AlphaFoldDB" id="H3AEJ7"/>
<evidence type="ECO:0000256" key="2">
    <source>
        <dbReference type="ARBA" id="ARBA00004586"/>
    </source>
</evidence>
<evidence type="ECO:0000256" key="14">
    <source>
        <dbReference type="PIRSR" id="PIRSR000047-1"/>
    </source>
</evidence>
<evidence type="ECO:0000313" key="18">
    <source>
        <dbReference type="Proteomes" id="UP000008672"/>
    </source>
</evidence>
<evidence type="ECO:0000256" key="8">
    <source>
        <dbReference type="ARBA" id="ARBA00023002"/>
    </source>
</evidence>
<dbReference type="Pfam" id="PF00067">
    <property type="entry name" value="p450"/>
    <property type="match status" value="1"/>
</dbReference>
<dbReference type="PANTHER" id="PTHR24304:SF2">
    <property type="entry name" value="24-HYDROXYCHOLESTEROL 7-ALPHA-HYDROXYLASE"/>
    <property type="match status" value="1"/>
</dbReference>
<keyword evidence="12" id="KW-0753">Steroid metabolism</keyword>
<evidence type="ECO:0000256" key="1">
    <source>
        <dbReference type="ARBA" id="ARBA00001971"/>
    </source>
</evidence>
<dbReference type="GO" id="GO:0005789">
    <property type="term" value="C:endoplasmic reticulum membrane"/>
    <property type="evidence" value="ECO:0007669"/>
    <property type="project" value="UniProtKB-SubCell"/>
</dbReference>
<dbReference type="InterPro" id="IPR024204">
    <property type="entry name" value="Cyt_P450_CYP7A1-type"/>
</dbReference>
<dbReference type="FunCoup" id="H3AEJ7">
    <property type="interactions" value="303"/>
</dbReference>
<evidence type="ECO:0000256" key="9">
    <source>
        <dbReference type="ARBA" id="ARBA00023004"/>
    </source>
</evidence>
<dbReference type="PANTHER" id="PTHR24304">
    <property type="entry name" value="CYTOCHROME P450 FAMILY 7"/>
    <property type="match status" value="1"/>
</dbReference>
<evidence type="ECO:0000313" key="17">
    <source>
        <dbReference type="Ensembl" id="ENSLACP00000008068.1"/>
    </source>
</evidence>
<comment type="cofactor">
    <cofactor evidence="1 13 14">
        <name>heme</name>
        <dbReference type="ChEBI" id="CHEBI:30413"/>
    </cofactor>
</comment>
<dbReference type="eggNOG" id="KOG0684">
    <property type="taxonomic scope" value="Eukaryota"/>
</dbReference>
<protein>
    <submittedName>
        <fullName evidence="17">Cytochrome P450 family 39 subfamily A member 1</fullName>
    </submittedName>
</protein>
<reference evidence="17" key="3">
    <citation type="submission" date="2025-09" db="UniProtKB">
        <authorList>
            <consortium name="Ensembl"/>
        </authorList>
    </citation>
    <scope>IDENTIFICATION</scope>
</reference>
<dbReference type="GO" id="GO:0008396">
    <property type="term" value="F:oxysterol 7-alpha-hydroxylase activity"/>
    <property type="evidence" value="ECO:0007669"/>
    <property type="project" value="TreeGrafter"/>
</dbReference>
<dbReference type="PRINTS" id="PR00465">
    <property type="entry name" value="EP450IV"/>
</dbReference>
<dbReference type="InterPro" id="IPR036396">
    <property type="entry name" value="Cyt_P450_sf"/>
</dbReference>
<dbReference type="Ensembl" id="ENSLACT00000008134.1">
    <property type="protein sequence ID" value="ENSLACP00000008068.1"/>
    <property type="gene ID" value="ENSLACG00000007140.1"/>
</dbReference>
<reference evidence="18" key="1">
    <citation type="submission" date="2011-08" db="EMBL/GenBank/DDBJ databases">
        <title>The draft genome of Latimeria chalumnae.</title>
        <authorList>
            <person name="Di Palma F."/>
            <person name="Alfoldi J."/>
            <person name="Johnson J."/>
            <person name="Berlin A."/>
            <person name="Gnerre S."/>
            <person name="Jaffe D."/>
            <person name="MacCallum I."/>
            <person name="Young S."/>
            <person name="Walker B.J."/>
            <person name="Lander E."/>
            <person name="Lindblad-Toh K."/>
        </authorList>
    </citation>
    <scope>NUCLEOTIDE SEQUENCE [LARGE SCALE GENOMIC DNA]</scope>
    <source>
        <strain evidence="18">Wild caught</strain>
    </source>
</reference>
<dbReference type="EMBL" id="AFYH01143963">
    <property type="status" value="NOT_ANNOTATED_CDS"/>
    <property type="molecule type" value="Genomic_DNA"/>
</dbReference>
<evidence type="ECO:0000256" key="12">
    <source>
        <dbReference type="ARBA" id="ARBA00023221"/>
    </source>
</evidence>
<dbReference type="GO" id="GO:0006699">
    <property type="term" value="P:bile acid biosynthetic process"/>
    <property type="evidence" value="ECO:0007669"/>
    <property type="project" value="TreeGrafter"/>
</dbReference>
<sequence length="457" mass="52090">VRVTSAQGSGTTKSTMELGIILFTLALLFVAYIIIFQKRYPNSPPCITGWIPWFGAAFQFGKAPLEFIEDARVKYGPVFTVVAAGNRMTFVTEEEGFNLFFTSKDVDFQEAVQDPVQHTASISKESFYKNHTATHDMLKGRLAPSNLHLFSEGLCQEFTEHLQYLGEKGTEELSDLVRHVMYPAVVNNLFGKGICPTSKDAIKEFEEHFLKFDEDFEYGSQLPEIFLTNWSKSKQWLLSVLEKVVENAERTKPSDNNSKTLLQHLLETLNGNGAPNYCLLMLWASQANAVPVTFWSLAFIVSHPSVYKTAMDKISSVFGKKGKDSVKVSETHLHQLCYIKWCILEAIRLCSPGAIARKVIRPLKVQNYIIPPGDMLMMSPFWAHRNPKYFPEPEQFIPERWRKADLEKNVFLDGFVAFGGGRYQCPGRWFALMEIHMLVIMMLYSYEFTLLDPLPKQ</sequence>
<evidence type="ECO:0000256" key="4">
    <source>
        <dbReference type="ARBA" id="ARBA00010617"/>
    </source>
</evidence>
<keyword evidence="7 13" id="KW-0256">Endoplasmic reticulum</keyword>
<keyword evidence="18" id="KW-1185">Reference proteome</keyword>
<reference evidence="17" key="2">
    <citation type="submission" date="2025-08" db="UniProtKB">
        <authorList>
            <consortium name="Ensembl"/>
        </authorList>
    </citation>
    <scope>IDENTIFICATION</scope>
</reference>
<evidence type="ECO:0000256" key="16">
    <source>
        <dbReference type="SAM" id="Phobius"/>
    </source>
</evidence>
<comment type="subcellular location">
    <subcellularLocation>
        <location evidence="2 13">Endoplasmic reticulum membrane</location>
    </subcellularLocation>
</comment>
<evidence type="ECO:0000256" key="5">
    <source>
        <dbReference type="ARBA" id="ARBA00022617"/>
    </source>
</evidence>
<keyword evidence="16" id="KW-0812">Transmembrane</keyword>
<dbReference type="GeneTree" id="ENSGT00940000153141"/>
<keyword evidence="9 13" id="KW-0408">Iron</keyword>
<dbReference type="EMBL" id="AFYH01143961">
    <property type="status" value="NOT_ANNOTATED_CDS"/>
    <property type="molecule type" value="Genomic_DNA"/>
</dbReference>
<name>H3AEJ7_LATCH</name>
<dbReference type="OMA" id="EYLLRNW"/>
<dbReference type="HOGENOM" id="CLU_558065_0_0_1"/>
<dbReference type="Proteomes" id="UP000008672">
    <property type="component" value="Unassembled WGS sequence"/>
</dbReference>
<keyword evidence="6 13" id="KW-0479">Metal-binding</keyword>
<comment type="similarity">
    <text evidence="4 13">Belongs to the cytochrome P450 family.</text>
</comment>
<feature type="binding site" evidence="15">
    <location>
        <position position="288"/>
    </location>
    <ligand>
        <name>substrate</name>
    </ligand>
</feature>
<dbReference type="GO" id="GO:0020037">
    <property type="term" value="F:heme binding"/>
    <property type="evidence" value="ECO:0007669"/>
    <property type="project" value="InterPro"/>
</dbReference>
<dbReference type="STRING" id="7897.ENSLACP00000008068"/>
<feature type="binding site" description="axial binding residue" evidence="14">
    <location>
        <position position="425"/>
    </location>
    <ligand>
        <name>heme</name>
        <dbReference type="ChEBI" id="CHEBI:30413"/>
    </ligand>
    <ligandPart>
        <name>Fe</name>
        <dbReference type="ChEBI" id="CHEBI:18248"/>
    </ligandPart>
</feature>
<comment type="pathway">
    <text evidence="3">Lipid metabolism; bile acid biosynthesis.</text>
</comment>
<organism evidence="17 18">
    <name type="scientific">Latimeria chalumnae</name>
    <name type="common">Coelacanth</name>
    <dbReference type="NCBI Taxonomy" id="7897"/>
    <lineage>
        <taxon>Eukaryota</taxon>
        <taxon>Metazoa</taxon>
        <taxon>Chordata</taxon>
        <taxon>Craniata</taxon>
        <taxon>Vertebrata</taxon>
        <taxon>Euteleostomi</taxon>
        <taxon>Coelacanthiformes</taxon>
        <taxon>Coelacanthidae</taxon>
        <taxon>Latimeria</taxon>
    </lineage>
</organism>
<evidence type="ECO:0000256" key="10">
    <source>
        <dbReference type="ARBA" id="ARBA00023098"/>
    </source>
</evidence>
<dbReference type="InterPro" id="IPR001128">
    <property type="entry name" value="Cyt_P450"/>
</dbReference>
<dbReference type="CDD" id="cd20635">
    <property type="entry name" value="CYP39A1"/>
    <property type="match status" value="1"/>
</dbReference>
<dbReference type="EMBL" id="AFYH01143962">
    <property type="status" value="NOT_ANNOTATED_CDS"/>
    <property type="molecule type" value="Genomic_DNA"/>
</dbReference>
<dbReference type="InterPro" id="IPR002403">
    <property type="entry name" value="Cyt_P450_E_grp-IV"/>
</dbReference>
<gene>
    <name evidence="17" type="primary">CYP39A1</name>
</gene>
<keyword evidence="8" id="KW-0560">Oxidoreductase</keyword>
<evidence type="ECO:0000256" key="6">
    <source>
        <dbReference type="ARBA" id="ARBA00022723"/>
    </source>
</evidence>
<dbReference type="InterPro" id="IPR050529">
    <property type="entry name" value="CYP450_sterol_14alpha_dmase"/>
</dbReference>
<evidence type="ECO:0000256" key="3">
    <source>
        <dbReference type="ARBA" id="ARBA00004860"/>
    </source>
</evidence>
<keyword evidence="5 13" id="KW-0349">Heme</keyword>
<evidence type="ECO:0000256" key="11">
    <source>
        <dbReference type="ARBA" id="ARBA00023136"/>
    </source>
</evidence>
<dbReference type="EMBL" id="AFYH01143960">
    <property type="status" value="NOT_ANNOTATED_CDS"/>
    <property type="molecule type" value="Genomic_DNA"/>
</dbReference>
<dbReference type="GO" id="GO:0005506">
    <property type="term" value="F:iron ion binding"/>
    <property type="evidence" value="ECO:0007669"/>
    <property type="project" value="InterPro"/>
</dbReference>
<keyword evidence="11 13" id="KW-0472">Membrane</keyword>
<dbReference type="InParanoid" id="H3AEJ7"/>
<dbReference type="GO" id="GO:0042632">
    <property type="term" value="P:cholesterol homeostasis"/>
    <property type="evidence" value="ECO:0007669"/>
    <property type="project" value="TreeGrafter"/>
</dbReference>
<keyword evidence="10" id="KW-0443">Lipid metabolism</keyword>
<dbReference type="PIRSF" id="PIRSF000047">
    <property type="entry name" value="Cytochrome_CYPVIIA1"/>
    <property type="match status" value="1"/>
</dbReference>
<keyword evidence="16" id="KW-1133">Transmembrane helix</keyword>
<accession>H3AEJ7</accession>
<evidence type="ECO:0000256" key="15">
    <source>
        <dbReference type="PIRSR" id="PIRSR000047-2"/>
    </source>
</evidence>
<evidence type="ECO:0000256" key="13">
    <source>
        <dbReference type="PIRNR" id="PIRNR000047"/>
    </source>
</evidence>
<dbReference type="Gene3D" id="1.10.630.10">
    <property type="entry name" value="Cytochrome P450"/>
    <property type="match status" value="1"/>
</dbReference>
<dbReference type="EMBL" id="AFYH01143958">
    <property type="status" value="NOT_ANNOTATED_CDS"/>
    <property type="molecule type" value="Genomic_DNA"/>
</dbReference>
<evidence type="ECO:0000256" key="7">
    <source>
        <dbReference type="ARBA" id="ARBA00022824"/>
    </source>
</evidence>
<proteinExistence type="inferred from homology"/>
<dbReference type="EMBL" id="AFYH01143959">
    <property type="status" value="NOT_ANNOTATED_CDS"/>
    <property type="molecule type" value="Genomic_DNA"/>
</dbReference>